<feature type="compositionally biased region" description="Basic residues" evidence="1">
    <location>
        <begin position="61"/>
        <end position="70"/>
    </location>
</feature>
<evidence type="ECO:0000313" key="3">
    <source>
        <dbReference type="Proteomes" id="UP000075920"/>
    </source>
</evidence>
<sequence length="103" mass="11595">MAVDNICKLHSRGLRERCIPPCSICLLDAKIRSINFRTRRTVRTPNPHATDSNLSTVSVTQKKKHAKKNGKQTDRTSNAFGFVLWYISNATRNGCWCSPPHNG</sequence>
<protein>
    <submittedName>
        <fullName evidence="2">Uncharacterized protein</fullName>
    </submittedName>
</protein>
<reference evidence="2" key="2">
    <citation type="submission" date="2020-05" db="UniProtKB">
        <authorList>
            <consortium name="EnsemblMetazoa"/>
        </authorList>
    </citation>
    <scope>IDENTIFICATION</scope>
    <source>
        <strain evidence="2">MINIMUS1</strain>
    </source>
</reference>
<keyword evidence="3" id="KW-1185">Reference proteome</keyword>
<feature type="region of interest" description="Disordered" evidence="1">
    <location>
        <begin position="42"/>
        <end position="74"/>
    </location>
</feature>
<name>A0A182WMW9_9DIPT</name>
<proteinExistence type="predicted"/>
<evidence type="ECO:0000313" key="2">
    <source>
        <dbReference type="EnsemblMetazoa" id="AMIN014078-PA"/>
    </source>
</evidence>
<dbReference type="Proteomes" id="UP000075920">
    <property type="component" value="Unassembled WGS sequence"/>
</dbReference>
<feature type="compositionally biased region" description="Polar residues" evidence="1">
    <location>
        <begin position="43"/>
        <end position="60"/>
    </location>
</feature>
<dbReference type="AlphaFoldDB" id="A0A182WMW9"/>
<dbReference type="VEuPathDB" id="VectorBase:AMIN014078"/>
<accession>A0A182WMW9</accession>
<evidence type="ECO:0000256" key="1">
    <source>
        <dbReference type="SAM" id="MobiDB-lite"/>
    </source>
</evidence>
<reference evidence="3" key="1">
    <citation type="submission" date="2013-03" db="EMBL/GenBank/DDBJ databases">
        <title>The Genome Sequence of Anopheles minimus MINIMUS1.</title>
        <authorList>
            <consortium name="The Broad Institute Genomics Platform"/>
            <person name="Neafsey D.E."/>
            <person name="Walton C."/>
            <person name="Walker B."/>
            <person name="Young S.K."/>
            <person name="Zeng Q."/>
            <person name="Gargeya S."/>
            <person name="Fitzgerald M."/>
            <person name="Haas B."/>
            <person name="Abouelleil A."/>
            <person name="Allen A.W."/>
            <person name="Alvarado L."/>
            <person name="Arachchi H.M."/>
            <person name="Berlin A.M."/>
            <person name="Chapman S.B."/>
            <person name="Gainer-Dewar J."/>
            <person name="Goldberg J."/>
            <person name="Griggs A."/>
            <person name="Gujja S."/>
            <person name="Hansen M."/>
            <person name="Howarth C."/>
            <person name="Imamovic A."/>
            <person name="Ireland A."/>
            <person name="Larimer J."/>
            <person name="McCowan C."/>
            <person name="Murphy C."/>
            <person name="Pearson M."/>
            <person name="Poon T.W."/>
            <person name="Priest M."/>
            <person name="Roberts A."/>
            <person name="Saif S."/>
            <person name="Shea T."/>
            <person name="Sisk P."/>
            <person name="Sykes S."/>
            <person name="Wortman J."/>
            <person name="Nusbaum C."/>
            <person name="Birren B."/>
        </authorList>
    </citation>
    <scope>NUCLEOTIDE SEQUENCE [LARGE SCALE GENOMIC DNA]</scope>
    <source>
        <strain evidence="3">MINIMUS1</strain>
    </source>
</reference>
<organism evidence="2 3">
    <name type="scientific">Anopheles minimus</name>
    <dbReference type="NCBI Taxonomy" id="112268"/>
    <lineage>
        <taxon>Eukaryota</taxon>
        <taxon>Metazoa</taxon>
        <taxon>Ecdysozoa</taxon>
        <taxon>Arthropoda</taxon>
        <taxon>Hexapoda</taxon>
        <taxon>Insecta</taxon>
        <taxon>Pterygota</taxon>
        <taxon>Neoptera</taxon>
        <taxon>Endopterygota</taxon>
        <taxon>Diptera</taxon>
        <taxon>Nematocera</taxon>
        <taxon>Culicoidea</taxon>
        <taxon>Culicidae</taxon>
        <taxon>Anophelinae</taxon>
        <taxon>Anopheles</taxon>
    </lineage>
</organism>
<dbReference type="EnsemblMetazoa" id="AMIN014078-RA">
    <property type="protein sequence ID" value="AMIN014078-PA"/>
    <property type="gene ID" value="AMIN014078"/>
</dbReference>